<keyword evidence="5 9" id="KW-0820">tRNA-binding</keyword>
<accession>A0A6J4MQU9</accession>
<organism evidence="11">
    <name type="scientific">uncultured Gemmatimonadota bacterium</name>
    <dbReference type="NCBI Taxonomy" id="203437"/>
    <lineage>
        <taxon>Bacteria</taxon>
        <taxon>Pseudomonadati</taxon>
        <taxon>Gemmatimonadota</taxon>
        <taxon>environmental samples</taxon>
    </lineage>
</organism>
<comment type="similarity">
    <text evidence="1">Belongs to the phenylalanyl-tRNA synthetase beta subunit family. Type 1 subfamily.</text>
</comment>
<comment type="catalytic activity">
    <reaction evidence="8">
        <text>tRNA(Phe) + L-phenylalanine + ATP = L-phenylalanyl-tRNA(Phe) + AMP + diphosphate + H(+)</text>
        <dbReference type="Rhea" id="RHEA:19413"/>
        <dbReference type="Rhea" id="RHEA-COMP:9668"/>
        <dbReference type="Rhea" id="RHEA-COMP:9699"/>
        <dbReference type="ChEBI" id="CHEBI:15378"/>
        <dbReference type="ChEBI" id="CHEBI:30616"/>
        <dbReference type="ChEBI" id="CHEBI:33019"/>
        <dbReference type="ChEBI" id="CHEBI:58095"/>
        <dbReference type="ChEBI" id="CHEBI:78442"/>
        <dbReference type="ChEBI" id="CHEBI:78531"/>
        <dbReference type="ChEBI" id="CHEBI:456215"/>
        <dbReference type="EC" id="6.1.1.20"/>
    </reaction>
</comment>
<evidence type="ECO:0000256" key="4">
    <source>
        <dbReference type="ARBA" id="ARBA00017032"/>
    </source>
</evidence>
<dbReference type="Gene3D" id="2.40.50.140">
    <property type="entry name" value="Nucleic acid-binding proteins"/>
    <property type="match status" value="1"/>
</dbReference>
<evidence type="ECO:0000256" key="5">
    <source>
        <dbReference type="ARBA" id="ARBA00022555"/>
    </source>
</evidence>
<keyword evidence="11" id="KW-0436">Ligase</keyword>
<dbReference type="InterPro" id="IPR002547">
    <property type="entry name" value="tRNA-bd_dom"/>
</dbReference>
<evidence type="ECO:0000256" key="1">
    <source>
        <dbReference type="ARBA" id="ARBA00008653"/>
    </source>
</evidence>
<dbReference type="Pfam" id="PF01588">
    <property type="entry name" value="tRNA_bind"/>
    <property type="match status" value="1"/>
</dbReference>
<reference evidence="11" key="1">
    <citation type="submission" date="2020-02" db="EMBL/GenBank/DDBJ databases">
        <authorList>
            <person name="Meier V. D."/>
        </authorList>
    </citation>
    <scope>NUCLEOTIDE SEQUENCE</scope>
    <source>
        <strain evidence="11">AVDCRST_MAG89</strain>
    </source>
</reference>
<evidence type="ECO:0000256" key="2">
    <source>
        <dbReference type="ARBA" id="ARBA00011209"/>
    </source>
</evidence>
<dbReference type="AlphaFoldDB" id="A0A6J4MQU9"/>
<gene>
    <name evidence="11" type="ORF">AVDCRST_MAG89-3948</name>
</gene>
<evidence type="ECO:0000259" key="10">
    <source>
        <dbReference type="PROSITE" id="PS50886"/>
    </source>
</evidence>
<name>A0A6J4MQU9_9BACT</name>
<dbReference type="FunFam" id="2.40.50.140:FF:000045">
    <property type="entry name" value="Phenylalanine--tRNA ligase beta subunit"/>
    <property type="match status" value="1"/>
</dbReference>
<dbReference type="GO" id="GO:0004826">
    <property type="term" value="F:phenylalanine-tRNA ligase activity"/>
    <property type="evidence" value="ECO:0007669"/>
    <property type="project" value="UniProtKB-EC"/>
</dbReference>
<comment type="subunit">
    <text evidence="2">Tetramer of two alpha and two beta subunits.</text>
</comment>
<keyword evidence="11" id="KW-0030">Aminoacyl-tRNA synthetase</keyword>
<evidence type="ECO:0000256" key="6">
    <source>
        <dbReference type="ARBA" id="ARBA00022884"/>
    </source>
</evidence>
<sequence>MNISYRWLRSIAPGLQGTPQEVAERLAMLGAPVDEIVYLGADIGDVVIARVEEVRQHPNADRLRLCTVNAGGGERLQVVCGAPNVEAGGLYPFAPIGATLPGGISIGKAKLRGEVSEGMLCSARELGLGRDHAGLMTLQGDFAPGTRFVDALGLDDYRLLIDVTPNRGELLSHVGVARELAPG</sequence>
<feature type="domain" description="TRNA-binding" evidence="10">
    <location>
        <begin position="40"/>
        <end position="149"/>
    </location>
</feature>
<dbReference type="Gene3D" id="3.30.56.10">
    <property type="match status" value="1"/>
</dbReference>
<dbReference type="SUPFAM" id="SSF50249">
    <property type="entry name" value="Nucleic acid-binding proteins"/>
    <property type="match status" value="1"/>
</dbReference>
<dbReference type="GO" id="GO:0000049">
    <property type="term" value="F:tRNA binding"/>
    <property type="evidence" value="ECO:0007669"/>
    <property type="project" value="UniProtKB-UniRule"/>
</dbReference>
<evidence type="ECO:0000256" key="9">
    <source>
        <dbReference type="PROSITE-ProRule" id="PRU00209"/>
    </source>
</evidence>
<dbReference type="PROSITE" id="PS50886">
    <property type="entry name" value="TRBD"/>
    <property type="match status" value="1"/>
</dbReference>
<evidence type="ECO:0000256" key="3">
    <source>
        <dbReference type="ARBA" id="ARBA00012814"/>
    </source>
</evidence>
<keyword evidence="6 9" id="KW-0694">RNA-binding</keyword>
<dbReference type="NCBIfam" id="NF045760">
    <property type="entry name" value="YtpR"/>
    <property type="match status" value="1"/>
</dbReference>
<dbReference type="CDD" id="cd02796">
    <property type="entry name" value="tRNA_bind_bactPheRS"/>
    <property type="match status" value="1"/>
</dbReference>
<evidence type="ECO:0000313" key="11">
    <source>
        <dbReference type="EMBL" id="CAA9363955.1"/>
    </source>
</evidence>
<evidence type="ECO:0000256" key="8">
    <source>
        <dbReference type="ARBA" id="ARBA00049255"/>
    </source>
</evidence>
<dbReference type="EC" id="6.1.1.20" evidence="3"/>
<feature type="non-terminal residue" evidence="11">
    <location>
        <position position="183"/>
    </location>
</feature>
<dbReference type="InterPro" id="IPR012340">
    <property type="entry name" value="NA-bd_OB-fold"/>
</dbReference>
<evidence type="ECO:0000256" key="7">
    <source>
        <dbReference type="ARBA" id="ARBA00033189"/>
    </source>
</evidence>
<dbReference type="InterPro" id="IPR033714">
    <property type="entry name" value="tRNA_bind_bactPheRS"/>
</dbReference>
<protein>
    <recommendedName>
        <fullName evidence="4">Phenylalanine--tRNA ligase beta subunit</fullName>
        <ecNumber evidence="3">6.1.1.20</ecNumber>
    </recommendedName>
    <alternativeName>
        <fullName evidence="7">Phenylalanyl-tRNA synthetase beta subunit</fullName>
    </alternativeName>
</protein>
<proteinExistence type="inferred from homology"/>
<dbReference type="EMBL" id="CADCTV010000829">
    <property type="protein sequence ID" value="CAA9363955.1"/>
    <property type="molecule type" value="Genomic_DNA"/>
</dbReference>